<accession>A0A3R8KZX2</accession>
<proteinExistence type="predicted"/>
<gene>
    <name evidence="1" type="ORF">EBB54_20210</name>
</gene>
<dbReference type="Proteomes" id="UP000274920">
    <property type="component" value="Unassembled WGS sequence"/>
</dbReference>
<dbReference type="EMBL" id="RHJS01000002">
    <property type="protein sequence ID" value="RRK33409.1"/>
    <property type="molecule type" value="Genomic_DNA"/>
</dbReference>
<dbReference type="Pfam" id="PF10923">
    <property type="entry name" value="BrxC_BrxD"/>
    <property type="match status" value="1"/>
</dbReference>
<evidence type="ECO:0008006" key="3">
    <source>
        <dbReference type="Google" id="ProtNLM"/>
    </source>
</evidence>
<sequence>MNLDFSDKNNTGSPYGMTFADAGAENGAAPIQNASSSVPFEDQTPSPLDSARQLTCGIDFLTDFWKEKYLQEYIKNGGSKIKFITGRTGSGKSHFLRLMTAIAQNEHYKAVQFSAKNIWMHDFKEIYKEIFLQCGIMECLEGISRHLIREMGYDPDEVSDGMRFIDYLSEHGQADALTRREIRTQLKHIFLENPMLDNNFALACSMLTGSILGYPVLEEQNRNLLLAWLEGDRTIKLSQLRALDFYPSRITKYNARHMLRSLTEIIHLGGYSGLFIAIDDLEILISRSSLEPVHYTKMKREDTYESIRQLIDDIDSMKHIMFVYGFDRELIDNENAGLKSYQALWMRIQNEIVGERFNRFSDMVDLDRLAVQEYTPDVIVSISRSLAELQKNVQAAPLDREAAEEVAAQARTGAIGIPQLIQNIMQEVRMDV</sequence>
<dbReference type="SUPFAM" id="SSF52540">
    <property type="entry name" value="P-loop containing nucleoside triphosphate hydrolases"/>
    <property type="match status" value="1"/>
</dbReference>
<protein>
    <recommendedName>
        <fullName evidence="3">ATP-binding protein</fullName>
    </recommendedName>
</protein>
<name>A0A3R8KZX2_9FIRM</name>
<keyword evidence="2" id="KW-1185">Reference proteome</keyword>
<organism evidence="1 2">
    <name type="scientific">Schaedlerella arabinosiphila</name>
    <dbReference type="NCBI Taxonomy" id="2044587"/>
    <lineage>
        <taxon>Bacteria</taxon>
        <taxon>Bacillati</taxon>
        <taxon>Bacillota</taxon>
        <taxon>Clostridia</taxon>
        <taxon>Lachnospirales</taxon>
        <taxon>Lachnospiraceae</taxon>
        <taxon>Schaedlerella</taxon>
    </lineage>
</organism>
<evidence type="ECO:0000313" key="1">
    <source>
        <dbReference type="EMBL" id="RRK33409.1"/>
    </source>
</evidence>
<evidence type="ECO:0000313" key="2">
    <source>
        <dbReference type="Proteomes" id="UP000274920"/>
    </source>
</evidence>
<comment type="caution">
    <text evidence="1">The sequence shown here is derived from an EMBL/GenBank/DDBJ whole genome shotgun (WGS) entry which is preliminary data.</text>
</comment>
<dbReference type="RefSeq" id="WP_125128672.1">
    <property type="nucleotide sequence ID" value="NZ_RHJS01000002.1"/>
</dbReference>
<dbReference type="AlphaFoldDB" id="A0A3R8KZX2"/>
<dbReference type="InterPro" id="IPR021228">
    <property type="entry name" value="BrxD"/>
</dbReference>
<dbReference type="InterPro" id="IPR027417">
    <property type="entry name" value="P-loop_NTPase"/>
</dbReference>
<reference evidence="1" key="1">
    <citation type="submission" date="2018-10" db="EMBL/GenBank/DDBJ databases">
        <title>Schaedlerella arabinophila gen. nov. sp. nov., isolated from the mouse intestinal tract and comparative analysis with the genome of the closely related altered Schaedler flora strain ASF502.</title>
        <authorList>
            <person name="Miyake S."/>
            <person name="Soh M."/>
            <person name="Seedorf H."/>
        </authorList>
    </citation>
    <scope>NUCLEOTIDE SEQUENCE [LARGE SCALE GENOMIC DNA]</scope>
    <source>
        <strain evidence="1">DSM 106076</strain>
    </source>
</reference>